<reference evidence="4 5" key="1">
    <citation type="submission" date="2015-03" db="EMBL/GenBank/DDBJ databases">
        <title>Genomics and transcriptomics of the oil-accumulating basidiomycete yeast T. oleaginosus allow insights into substrate utilization and the diverse evolutionary trajectories of mating systems in fungi.</title>
        <authorList>
            <consortium name="DOE Joint Genome Institute"/>
            <person name="Kourist R."/>
            <person name="Kracht O."/>
            <person name="Bracharz F."/>
            <person name="Lipzen A."/>
            <person name="Nolan M."/>
            <person name="Ohm R."/>
            <person name="Grigoriev I."/>
            <person name="Sun S."/>
            <person name="Heitman J."/>
            <person name="Bruck T."/>
            <person name="Nowrousian M."/>
        </authorList>
    </citation>
    <scope>NUCLEOTIDE SEQUENCE [LARGE SCALE GENOMIC DNA]</scope>
    <source>
        <strain evidence="4 5">IBC0246</strain>
    </source>
</reference>
<evidence type="ECO:0000313" key="5">
    <source>
        <dbReference type="Proteomes" id="UP000053611"/>
    </source>
</evidence>
<dbReference type="SUPFAM" id="SSF52540">
    <property type="entry name" value="P-loop containing nucleoside triphosphate hydrolases"/>
    <property type="match status" value="1"/>
</dbReference>
<dbReference type="SMART" id="SM00382">
    <property type="entry name" value="AAA"/>
    <property type="match status" value="1"/>
</dbReference>
<evidence type="ECO:0000256" key="1">
    <source>
        <dbReference type="ARBA" id="ARBA00022741"/>
    </source>
</evidence>
<dbReference type="InterPro" id="IPR027417">
    <property type="entry name" value="P-loop_NTPase"/>
</dbReference>
<evidence type="ECO:0000259" key="3">
    <source>
        <dbReference type="PROSITE" id="PS50893"/>
    </source>
</evidence>
<keyword evidence="2 4" id="KW-0067">ATP-binding</keyword>
<dbReference type="STRING" id="879819.A0A0J0XNX9"/>
<dbReference type="PANTHER" id="PTHR43119:SF1">
    <property type="entry name" value="ABC TRANSPORTER DOMAIN-CONTAINING PROTEIN"/>
    <property type="match status" value="1"/>
</dbReference>
<dbReference type="RefSeq" id="XP_018279294.1">
    <property type="nucleotide sequence ID" value="XM_018420347.1"/>
</dbReference>
<evidence type="ECO:0000256" key="2">
    <source>
        <dbReference type="ARBA" id="ARBA00022840"/>
    </source>
</evidence>
<organism evidence="4 5">
    <name type="scientific">Cutaneotrichosporon oleaginosum</name>
    <dbReference type="NCBI Taxonomy" id="879819"/>
    <lineage>
        <taxon>Eukaryota</taxon>
        <taxon>Fungi</taxon>
        <taxon>Dikarya</taxon>
        <taxon>Basidiomycota</taxon>
        <taxon>Agaricomycotina</taxon>
        <taxon>Tremellomycetes</taxon>
        <taxon>Trichosporonales</taxon>
        <taxon>Trichosporonaceae</taxon>
        <taxon>Cutaneotrichosporon</taxon>
    </lineage>
</organism>
<dbReference type="PANTHER" id="PTHR43119">
    <property type="entry name" value="ABC TRANSPORT PROTEIN ATP-BINDING COMPONENT-RELATED"/>
    <property type="match status" value="1"/>
</dbReference>
<dbReference type="EMBL" id="KQ087201">
    <property type="protein sequence ID" value="KLT42803.1"/>
    <property type="molecule type" value="Genomic_DNA"/>
</dbReference>
<dbReference type="GO" id="GO:0016887">
    <property type="term" value="F:ATP hydrolysis activity"/>
    <property type="evidence" value="ECO:0007669"/>
    <property type="project" value="InterPro"/>
</dbReference>
<feature type="domain" description="ABC transporter" evidence="3">
    <location>
        <begin position="5"/>
        <end position="234"/>
    </location>
</feature>
<dbReference type="AlphaFoldDB" id="A0A0J0XNX9"/>
<keyword evidence="5" id="KW-1185">Reference proteome</keyword>
<dbReference type="PROSITE" id="PS50893">
    <property type="entry name" value="ABC_TRANSPORTER_2"/>
    <property type="match status" value="1"/>
</dbReference>
<dbReference type="OrthoDB" id="6593433at2759"/>
<proteinExistence type="predicted"/>
<dbReference type="GO" id="GO:0005524">
    <property type="term" value="F:ATP binding"/>
    <property type="evidence" value="ECO:0007669"/>
    <property type="project" value="UniProtKB-KW"/>
</dbReference>
<dbReference type="Proteomes" id="UP000053611">
    <property type="component" value="Unassembled WGS sequence"/>
</dbReference>
<dbReference type="Pfam" id="PF00005">
    <property type="entry name" value="ABC_tran"/>
    <property type="match status" value="1"/>
</dbReference>
<dbReference type="Gene3D" id="3.40.50.300">
    <property type="entry name" value="P-loop containing nucleotide triphosphate hydrolases"/>
    <property type="match status" value="1"/>
</dbReference>
<dbReference type="InterPro" id="IPR003593">
    <property type="entry name" value="AAA+_ATPase"/>
</dbReference>
<dbReference type="GeneID" id="28980950"/>
<dbReference type="InterPro" id="IPR003439">
    <property type="entry name" value="ABC_transporter-like_ATP-bd"/>
</dbReference>
<evidence type="ECO:0000313" key="4">
    <source>
        <dbReference type="EMBL" id="KLT42803.1"/>
    </source>
</evidence>
<gene>
    <name evidence="4" type="ORF">CC85DRAFT_245242</name>
</gene>
<dbReference type="InterPro" id="IPR017871">
    <property type="entry name" value="ABC_transporter-like_CS"/>
</dbReference>
<dbReference type="PROSITE" id="PS00211">
    <property type="entry name" value="ABC_TRANSPORTER_1"/>
    <property type="match status" value="1"/>
</dbReference>
<accession>A0A0J0XNX9</accession>
<name>A0A0J0XNX9_9TREE</name>
<keyword evidence="1" id="KW-0547">Nucleotide-binding</keyword>
<sequence>MAPLLEVRNLTLRRDDGSGSAILSNISLEVKEGEVVIIQGESGCGKTTLLKCIAELNVYQKGEVLLRGKSSREYGIPNYRTRVQYVPQRPSLLPGTPLQFLEQARGFSARKTRCAELKKEGRTEPDALALAEEWGVQRVLWTREWGTLSGGESQRIALAIALGLAGADILLLDEPTSALDPESAAAVEKTLVSMLPAAPISAPKGTGPKALLWITHAPEQAQRVGTRTVDLTRH</sequence>
<protein>
    <submittedName>
        <fullName evidence="4">Putative ATP-binding cassette transporter</fullName>
    </submittedName>
</protein>